<dbReference type="GO" id="GO:0008757">
    <property type="term" value="F:S-adenosylmethionine-dependent methyltransferase activity"/>
    <property type="evidence" value="ECO:0007669"/>
    <property type="project" value="InterPro"/>
</dbReference>
<proteinExistence type="predicted"/>
<keyword evidence="2" id="KW-0808">Transferase</keyword>
<dbReference type="Gene3D" id="3.40.50.150">
    <property type="entry name" value="Vaccinia Virus protein VP39"/>
    <property type="match status" value="1"/>
</dbReference>
<evidence type="ECO:0000313" key="2">
    <source>
        <dbReference type="EMBL" id="KTD26156.1"/>
    </source>
</evidence>
<evidence type="ECO:0000313" key="3">
    <source>
        <dbReference type="Proteomes" id="UP000054908"/>
    </source>
</evidence>
<dbReference type="EMBL" id="LNYL01000041">
    <property type="protein sequence ID" value="KTD26156.1"/>
    <property type="molecule type" value="Genomic_DNA"/>
</dbReference>
<feature type="domain" description="Methyltransferase type 11" evidence="1">
    <location>
        <begin position="77"/>
        <end position="126"/>
    </location>
</feature>
<dbReference type="InterPro" id="IPR029063">
    <property type="entry name" value="SAM-dependent_MTases_sf"/>
</dbReference>
<organism evidence="2 3">
    <name type="scientific">Legionella maceachernii</name>
    <dbReference type="NCBI Taxonomy" id="466"/>
    <lineage>
        <taxon>Bacteria</taxon>
        <taxon>Pseudomonadati</taxon>
        <taxon>Pseudomonadota</taxon>
        <taxon>Gammaproteobacteria</taxon>
        <taxon>Legionellales</taxon>
        <taxon>Legionellaceae</taxon>
        <taxon>Legionella</taxon>
    </lineage>
</organism>
<dbReference type="OrthoDB" id="6191410at2"/>
<keyword evidence="3" id="KW-1185">Reference proteome</keyword>
<dbReference type="AlphaFoldDB" id="A0A0W0W1A6"/>
<gene>
    <name evidence="2" type="ORF">Lmac_1524</name>
</gene>
<dbReference type="RefSeq" id="WP_058452296.1">
    <property type="nucleotide sequence ID" value="NZ_CAAAIB010000011.1"/>
</dbReference>
<accession>A0A0W0W1A6</accession>
<sequence>MSFDAQKTRFRALEQWFCSPQGLDIGDFFVSELTHLDEILHGETLLQLGNYGKNPWLQKLHYCHKWCASPFMEPSSTIITSYTQLPLDRNSIDCVIVPFAMEAFSHQKNPIDEIDRVLKPMGYAIFFGINPFSLWGLYIRLKRFSIFGPLAGKPVSVLSVKRAMLHRGYILCNISSFYYIPPVSTQKWLHKLEIFNELGKMISPCPAGFYCLVVQKHETAHTDLLHAPIEKELWERKRDLLPVCQFEHDLTQNRHDR</sequence>
<dbReference type="Pfam" id="PF08241">
    <property type="entry name" value="Methyltransf_11"/>
    <property type="match status" value="1"/>
</dbReference>
<dbReference type="PATRIC" id="fig|466.6.peg.1606"/>
<dbReference type="STRING" id="466.Lmac_1524"/>
<reference evidence="2 3" key="1">
    <citation type="submission" date="2015-11" db="EMBL/GenBank/DDBJ databases">
        <title>Genomic analysis of 38 Legionella species identifies large and diverse effector repertoires.</title>
        <authorList>
            <person name="Burstein D."/>
            <person name="Amaro F."/>
            <person name="Zusman T."/>
            <person name="Lifshitz Z."/>
            <person name="Cohen O."/>
            <person name="Gilbert J.A."/>
            <person name="Pupko T."/>
            <person name="Shuman H.A."/>
            <person name="Segal G."/>
        </authorList>
    </citation>
    <scope>NUCLEOTIDE SEQUENCE [LARGE SCALE GENOMIC DNA]</scope>
    <source>
        <strain evidence="2 3">PX-1-G2-E2</strain>
    </source>
</reference>
<dbReference type="SUPFAM" id="SSF53335">
    <property type="entry name" value="S-adenosyl-L-methionine-dependent methyltransferases"/>
    <property type="match status" value="1"/>
</dbReference>
<evidence type="ECO:0000259" key="1">
    <source>
        <dbReference type="Pfam" id="PF08241"/>
    </source>
</evidence>
<dbReference type="Proteomes" id="UP000054908">
    <property type="component" value="Unassembled WGS sequence"/>
</dbReference>
<name>A0A0W0W1A6_9GAMM</name>
<comment type="caution">
    <text evidence="2">The sequence shown here is derived from an EMBL/GenBank/DDBJ whole genome shotgun (WGS) entry which is preliminary data.</text>
</comment>
<dbReference type="InterPro" id="IPR013216">
    <property type="entry name" value="Methyltransf_11"/>
</dbReference>
<protein>
    <submittedName>
        <fullName evidence="2">Methyl-transferase</fullName>
    </submittedName>
</protein>